<dbReference type="FunFam" id="1.20.120.1070:FF:000009">
    <property type="entry name" value="Translation initiation factor eIF-2B alpha subunit, putative"/>
    <property type="match status" value="1"/>
</dbReference>
<dbReference type="PANTHER" id="PTHR45860:SF1">
    <property type="entry name" value="TRANSLATION INITIATION FACTOR EIF-2B SUBUNIT ALPHA"/>
    <property type="match status" value="1"/>
</dbReference>
<dbReference type="PANTHER" id="PTHR45860">
    <property type="entry name" value="TRANSLATION INITIATION FACTOR EIF-2B SUBUNIT ALPHA"/>
    <property type="match status" value="1"/>
</dbReference>
<evidence type="ECO:0000256" key="6">
    <source>
        <dbReference type="ARBA" id="ARBA00044208"/>
    </source>
</evidence>
<evidence type="ECO:0000256" key="7">
    <source>
        <dbReference type="ARBA" id="ARBA00044236"/>
    </source>
</evidence>
<organism evidence="10 11">
    <name type="scientific">Entamoeba histolytica</name>
    <dbReference type="NCBI Taxonomy" id="5759"/>
    <lineage>
        <taxon>Eukaryota</taxon>
        <taxon>Amoebozoa</taxon>
        <taxon>Evosea</taxon>
        <taxon>Archamoebae</taxon>
        <taxon>Mastigamoebida</taxon>
        <taxon>Entamoebidae</taxon>
        <taxon>Entamoeba</taxon>
    </lineage>
</organism>
<dbReference type="GO" id="GO:0003743">
    <property type="term" value="F:translation initiation factor activity"/>
    <property type="evidence" value="ECO:0007669"/>
    <property type="project" value="UniProtKB-KW"/>
</dbReference>
<dbReference type="FunFam" id="3.40.50.10470:FF:000035">
    <property type="entry name" value="Translation initiation factor eif-2B alpha subunit, putative"/>
    <property type="match status" value="1"/>
</dbReference>
<evidence type="ECO:0000256" key="9">
    <source>
        <dbReference type="RuleBase" id="RU003814"/>
    </source>
</evidence>
<proteinExistence type="inferred from homology"/>
<dbReference type="Gene3D" id="3.40.50.10470">
    <property type="entry name" value="Translation initiation factor eif-2b, domain 2"/>
    <property type="match status" value="1"/>
</dbReference>
<gene>
    <name evidence="10" type="ORF">CL6EHI_096380</name>
</gene>
<dbReference type="GO" id="GO:0005829">
    <property type="term" value="C:cytosol"/>
    <property type="evidence" value="ECO:0007669"/>
    <property type="project" value="UniProtKB-SubCell"/>
</dbReference>
<evidence type="ECO:0000256" key="4">
    <source>
        <dbReference type="ARBA" id="ARBA00022540"/>
    </source>
</evidence>
<dbReference type="VEuPathDB" id="AmoebaDB:EHI8A_003020"/>
<dbReference type="VEuPathDB" id="AmoebaDB:KM1_004100"/>
<keyword evidence="3" id="KW-0963">Cytoplasm</keyword>
<evidence type="ECO:0000256" key="1">
    <source>
        <dbReference type="ARBA" id="ARBA00004514"/>
    </source>
</evidence>
<evidence type="ECO:0000256" key="8">
    <source>
        <dbReference type="ARBA" id="ARBA00046432"/>
    </source>
</evidence>
<accession>A0A5K1VSV1</accession>
<evidence type="ECO:0000313" key="11">
    <source>
        <dbReference type="Proteomes" id="UP000078387"/>
    </source>
</evidence>
<dbReference type="Gene3D" id="1.20.120.1070">
    <property type="entry name" value="Translation initiation factor eIF-2B, N-terminal domain"/>
    <property type="match status" value="1"/>
</dbReference>
<dbReference type="InterPro" id="IPR042528">
    <property type="entry name" value="elF-2B_alpha_N"/>
</dbReference>
<protein>
    <recommendedName>
        <fullName evidence="6">Translation initiation factor eIF2B subunit alpha</fullName>
    </recommendedName>
    <alternativeName>
        <fullName evidence="7">eIF2B GDP-GTP exchange factor subunit alpha</fullName>
    </alternativeName>
</protein>
<dbReference type="VEuPathDB" id="AmoebaDB:EHI_096380"/>
<evidence type="ECO:0000256" key="2">
    <source>
        <dbReference type="ARBA" id="ARBA00007251"/>
    </source>
</evidence>
<dbReference type="OMA" id="GDWESCK"/>
<sequence>MNKVGEPQLILDAVSHMKQLMNDKTLPGIALCAVDTLNFVLDNTKATVHHELSDELRGTITHLIKAYPSSLTLKCSCDLYMHFINQTTLANDFSVVLSNIRHSGRVLQNRLHQCRDKIVDNCSSFIRPSITILTHGLSMVVCGILLSHKDTQFKLIVTEGRPYNYGEEIIKYLKENGAKFEVELICDTAVAYKMKEVDFVLIGSQVLVKTGGSVNSVGTYNIAIIAKHFNVPVYVAAECFKFSDSYPIEQEDVNLTLIDNPTKKILYDYTPPEMISLIFSDLSVFTPSAVADELIKLFGG</sequence>
<reference evidence="10 11" key="1">
    <citation type="submission" date="2016-05" db="EMBL/GenBank/DDBJ databases">
        <title>First whole genome sequencing of Entamoeba histolytica HM1:IMSS-clone-6.</title>
        <authorList>
            <person name="Mukherjee Avik.K."/>
            <person name="Izumyama S."/>
            <person name="Nakada-Tsukui K."/>
            <person name="Nozaki T."/>
        </authorList>
    </citation>
    <scope>NUCLEOTIDE SEQUENCE [LARGE SCALE GENOMIC DNA]</scope>
    <source>
        <strain evidence="10 11">HM1:IMSS clone 6</strain>
    </source>
</reference>
<dbReference type="InterPro" id="IPR000649">
    <property type="entry name" value="IF-2B-related"/>
</dbReference>
<dbReference type="EMBL" id="BDEQ01000001">
    <property type="protein sequence ID" value="GAT93035.1"/>
    <property type="molecule type" value="Genomic_DNA"/>
</dbReference>
<dbReference type="AlphaFoldDB" id="A0A5K1VSV1"/>
<keyword evidence="4 10" id="KW-0396">Initiation factor</keyword>
<dbReference type="VEuPathDB" id="AmoebaDB:EHI5A_005150"/>
<evidence type="ECO:0000256" key="3">
    <source>
        <dbReference type="ARBA" id="ARBA00022490"/>
    </source>
</evidence>
<dbReference type="SUPFAM" id="SSF100950">
    <property type="entry name" value="NagB/RpiA/CoA transferase-like"/>
    <property type="match status" value="1"/>
</dbReference>
<comment type="caution">
    <text evidence="10">The sequence shown here is derived from an EMBL/GenBank/DDBJ whole genome shotgun (WGS) entry which is preliminary data.</text>
</comment>
<evidence type="ECO:0000256" key="5">
    <source>
        <dbReference type="ARBA" id="ARBA00022917"/>
    </source>
</evidence>
<dbReference type="InterPro" id="IPR042529">
    <property type="entry name" value="IF_2B-like_C"/>
</dbReference>
<keyword evidence="5" id="KW-0648">Protein biosynthesis</keyword>
<dbReference type="GO" id="GO:0005085">
    <property type="term" value="F:guanyl-nucleotide exchange factor activity"/>
    <property type="evidence" value="ECO:0007669"/>
    <property type="project" value="TreeGrafter"/>
</dbReference>
<dbReference type="InterPro" id="IPR051501">
    <property type="entry name" value="eIF2B_alpha/beta/delta"/>
</dbReference>
<evidence type="ECO:0000313" key="10">
    <source>
        <dbReference type="EMBL" id="GAT93035.1"/>
    </source>
</evidence>
<comment type="subunit">
    <text evidence="8">Component of the translation initiation factor 2B (eIF2B) complex which is a heterodecamer of two sets of five different subunits: alpha, beta, gamma, delta and epsilon. Subunits alpha, beta and delta comprise a regulatory subcomplex and subunits epsilon and gamma comprise a catalytic subcomplex. Within the complex, the hexameric regulatory complex resides at the center, with the two heterodimeric catalytic subcomplexes bound on opposite sides.</text>
</comment>
<comment type="similarity">
    <text evidence="2 9">Belongs to the eIF-2B alpha/beta/delta subunits family.</text>
</comment>
<dbReference type="Proteomes" id="UP000078387">
    <property type="component" value="Unassembled WGS sequence"/>
</dbReference>
<dbReference type="VEuPathDB" id="AmoebaDB:EHI7A_001550"/>
<dbReference type="GO" id="GO:0005851">
    <property type="term" value="C:eukaryotic translation initiation factor 2B complex"/>
    <property type="evidence" value="ECO:0007669"/>
    <property type="project" value="TreeGrafter"/>
</dbReference>
<comment type="subcellular location">
    <subcellularLocation>
        <location evidence="1">Cytoplasm</location>
        <location evidence="1">Cytosol</location>
    </subcellularLocation>
</comment>
<name>A0A5K1VSV1_ENTHI</name>
<dbReference type="InterPro" id="IPR037171">
    <property type="entry name" value="NagB/RpiA_transferase-like"/>
</dbReference>
<dbReference type="Pfam" id="PF01008">
    <property type="entry name" value="IF-2B"/>
    <property type="match status" value="1"/>
</dbReference>